<dbReference type="Pfam" id="PF15072">
    <property type="entry name" value="HROB"/>
    <property type="match status" value="1"/>
</dbReference>
<dbReference type="PANTHER" id="PTHR14523:SF1">
    <property type="entry name" value="HOMOLOGOUS RECOMBINATION OB-FOLD PROTEIN"/>
    <property type="match status" value="1"/>
</dbReference>
<keyword evidence="3" id="KW-0496">Mitochondrion</keyword>
<feature type="region of interest" description="Disordered" evidence="1">
    <location>
        <begin position="175"/>
        <end position="250"/>
    </location>
</feature>
<dbReference type="EMBL" id="OVEO01000002">
    <property type="protein sequence ID" value="SPQ93807.1"/>
    <property type="molecule type" value="Genomic_DNA"/>
</dbReference>
<gene>
    <name evidence="3" type="ORF">PLBR_LOCUS1022</name>
</gene>
<geneLocation type="mitochondrion" evidence="3"/>
<reference evidence="3 4" key="1">
    <citation type="submission" date="2018-03" db="EMBL/GenBank/DDBJ databases">
        <authorList>
            <person name="Fogelqvist J."/>
        </authorList>
    </citation>
    <scope>NUCLEOTIDE SEQUENCE [LARGE SCALE GENOMIC DNA]</scope>
</reference>
<protein>
    <recommendedName>
        <fullName evidence="2">Homologous recombination OB-fold protein OB-fold domain-containing protein</fullName>
    </recommendedName>
</protein>
<feature type="domain" description="Homologous recombination OB-fold protein OB-fold" evidence="2">
    <location>
        <begin position="85"/>
        <end position="164"/>
    </location>
</feature>
<name>A0A3P3Y0T5_PLABS</name>
<dbReference type="InterPro" id="IPR058570">
    <property type="entry name" value="HROB_OB"/>
</dbReference>
<proteinExistence type="predicted"/>
<dbReference type="Proteomes" id="UP000290189">
    <property type="component" value="Unassembled WGS sequence"/>
</dbReference>
<evidence type="ECO:0000259" key="2">
    <source>
        <dbReference type="Pfam" id="PF15072"/>
    </source>
</evidence>
<sequence length="321" mass="34620">MQRRAPGPAGEPLPSLTAATAAAFDARIRSAPRQAYDGDERRSAADLLAGSAPWRRMLETTGSNPPPTQMLSSLSRSGCSDANWKVPRLAVAVVNLDRLRHNAFATFRDLSGTMQGSIHGQVLDAHRDSIDVGAVLVLSNVTVFSPTRSNHYLNVCLANVELVVPYNMENSVGSSTVESHVRPRLGSPERADVRSFHRLVRPRLESDDGSGQRDGTGPDQAEINGKELDSPSPSVQGHADRDDLDMQGPHVGMHATVDQACITFERESPLNIRLSSQVAGSQGQQQPHSADRGASKIMLSSQIAPLHEFDIDALDEEALDI</sequence>
<dbReference type="AlphaFoldDB" id="A0A3P3Y0T5"/>
<evidence type="ECO:0000313" key="4">
    <source>
        <dbReference type="Proteomes" id="UP000290189"/>
    </source>
</evidence>
<evidence type="ECO:0000313" key="3">
    <source>
        <dbReference type="EMBL" id="SPQ93807.1"/>
    </source>
</evidence>
<dbReference type="InterPro" id="IPR028045">
    <property type="entry name" value="HROB"/>
</dbReference>
<evidence type="ECO:0000256" key="1">
    <source>
        <dbReference type="SAM" id="MobiDB-lite"/>
    </source>
</evidence>
<dbReference type="GO" id="GO:0000725">
    <property type="term" value="P:recombinational repair"/>
    <property type="evidence" value="ECO:0007669"/>
    <property type="project" value="InterPro"/>
</dbReference>
<dbReference type="PANTHER" id="PTHR14523">
    <property type="entry name" value="UNCHARACTERIZED PROTEIN C17ORF53 HOMOLOG"/>
    <property type="match status" value="1"/>
</dbReference>
<accession>A0A3P3Y0T5</accession>
<organism evidence="3 4">
    <name type="scientific">Plasmodiophora brassicae</name>
    <name type="common">Clubroot disease agent</name>
    <dbReference type="NCBI Taxonomy" id="37360"/>
    <lineage>
        <taxon>Eukaryota</taxon>
        <taxon>Sar</taxon>
        <taxon>Rhizaria</taxon>
        <taxon>Endomyxa</taxon>
        <taxon>Phytomyxea</taxon>
        <taxon>Plasmodiophorida</taxon>
        <taxon>Plasmodiophoridae</taxon>
        <taxon>Plasmodiophora</taxon>
    </lineage>
</organism>